<feature type="domain" description="GATA-type" evidence="4">
    <location>
        <begin position="486"/>
        <end position="521"/>
    </location>
</feature>
<dbReference type="KEGG" id="char:105910154"/>
<keyword evidence="2" id="KW-0862">Zinc</keyword>
<protein>
    <submittedName>
        <fullName evidence="6">GATA-type zinc finger protein 1 isoform X1</fullName>
    </submittedName>
</protein>
<feature type="compositionally biased region" description="Low complexity" evidence="3">
    <location>
        <begin position="383"/>
        <end position="402"/>
    </location>
</feature>
<name>A0A6P8F734_CLUHA</name>
<dbReference type="InterPro" id="IPR000679">
    <property type="entry name" value="Znf_GATA"/>
</dbReference>
<dbReference type="Gene3D" id="3.30.50.10">
    <property type="entry name" value="Erythroid Transcription Factor GATA-1, subunit A"/>
    <property type="match status" value="1"/>
</dbReference>
<gene>
    <name evidence="6" type="primary">zglp1</name>
</gene>
<feature type="compositionally biased region" description="Polar residues" evidence="3">
    <location>
        <begin position="263"/>
        <end position="278"/>
    </location>
</feature>
<evidence type="ECO:0000313" key="6">
    <source>
        <dbReference type="RefSeq" id="XP_031419891.1"/>
    </source>
</evidence>
<feature type="region of interest" description="Disordered" evidence="3">
    <location>
        <begin position="59"/>
        <end position="89"/>
    </location>
</feature>
<dbReference type="OrthoDB" id="2162994at2759"/>
<dbReference type="CTD" id="100125288"/>
<dbReference type="GO" id="GO:0048599">
    <property type="term" value="P:oocyte development"/>
    <property type="evidence" value="ECO:0007669"/>
    <property type="project" value="TreeGrafter"/>
</dbReference>
<evidence type="ECO:0000256" key="1">
    <source>
        <dbReference type="ARBA" id="ARBA00023242"/>
    </source>
</evidence>
<dbReference type="Proteomes" id="UP000515152">
    <property type="component" value="Chromosome 26"/>
</dbReference>
<dbReference type="GO" id="GO:0007283">
    <property type="term" value="P:spermatogenesis"/>
    <property type="evidence" value="ECO:0007669"/>
    <property type="project" value="TreeGrafter"/>
</dbReference>
<dbReference type="InterPro" id="IPR013088">
    <property type="entry name" value="Znf_NHR/GATA"/>
</dbReference>
<dbReference type="GeneID" id="105910154"/>
<keyword evidence="2" id="KW-0863">Zinc-finger</keyword>
<dbReference type="CDD" id="cd00202">
    <property type="entry name" value="ZnF_GATA"/>
    <property type="match status" value="1"/>
</dbReference>
<dbReference type="PROSITE" id="PS50114">
    <property type="entry name" value="GATA_ZN_FINGER_2"/>
    <property type="match status" value="1"/>
</dbReference>
<proteinExistence type="predicted"/>
<dbReference type="GO" id="GO:0005634">
    <property type="term" value="C:nucleus"/>
    <property type="evidence" value="ECO:0007669"/>
    <property type="project" value="TreeGrafter"/>
</dbReference>
<evidence type="ECO:0000259" key="4">
    <source>
        <dbReference type="PROSITE" id="PS50114"/>
    </source>
</evidence>
<dbReference type="Pfam" id="PF00320">
    <property type="entry name" value="GATA"/>
    <property type="match status" value="1"/>
</dbReference>
<dbReference type="PRINTS" id="PR00619">
    <property type="entry name" value="GATAZNFINGER"/>
</dbReference>
<dbReference type="AlphaFoldDB" id="A0A6P8F734"/>
<keyword evidence="2" id="KW-0479">Metal-binding</keyword>
<dbReference type="InterPro" id="IPR053116">
    <property type="entry name" value="GATA-type_Znf_Regulator"/>
</dbReference>
<organism evidence="5 6">
    <name type="scientific">Clupea harengus</name>
    <name type="common">Atlantic herring</name>
    <dbReference type="NCBI Taxonomy" id="7950"/>
    <lineage>
        <taxon>Eukaryota</taxon>
        <taxon>Metazoa</taxon>
        <taxon>Chordata</taxon>
        <taxon>Craniata</taxon>
        <taxon>Vertebrata</taxon>
        <taxon>Euteleostomi</taxon>
        <taxon>Actinopterygii</taxon>
        <taxon>Neopterygii</taxon>
        <taxon>Teleostei</taxon>
        <taxon>Clupei</taxon>
        <taxon>Clupeiformes</taxon>
        <taxon>Clupeoidei</taxon>
        <taxon>Clupeidae</taxon>
        <taxon>Clupea</taxon>
    </lineage>
</organism>
<dbReference type="RefSeq" id="XP_031419891.1">
    <property type="nucleotide sequence ID" value="XM_031564031.2"/>
</dbReference>
<feature type="region of interest" description="Disordered" evidence="3">
    <location>
        <begin position="286"/>
        <end position="313"/>
    </location>
</feature>
<feature type="region of interest" description="Disordered" evidence="3">
    <location>
        <begin position="331"/>
        <end position="426"/>
    </location>
</feature>
<feature type="region of interest" description="Disordered" evidence="3">
    <location>
        <begin position="262"/>
        <end position="281"/>
    </location>
</feature>
<keyword evidence="1" id="KW-0539">Nucleus</keyword>
<evidence type="ECO:0000256" key="3">
    <source>
        <dbReference type="SAM" id="MobiDB-lite"/>
    </source>
</evidence>
<dbReference type="PANTHER" id="PTHR47341">
    <property type="entry name" value="GATA-TYPE ZINC FINGER PROTEIN 1"/>
    <property type="match status" value="1"/>
</dbReference>
<dbReference type="GO" id="GO:0008270">
    <property type="term" value="F:zinc ion binding"/>
    <property type="evidence" value="ECO:0007669"/>
    <property type="project" value="UniProtKB-KW"/>
</dbReference>
<evidence type="ECO:0000313" key="5">
    <source>
        <dbReference type="Proteomes" id="UP000515152"/>
    </source>
</evidence>
<keyword evidence="5" id="KW-1185">Reference proteome</keyword>
<reference evidence="6" key="1">
    <citation type="submission" date="2025-08" db="UniProtKB">
        <authorList>
            <consortium name="RefSeq"/>
        </authorList>
    </citation>
    <scope>IDENTIFICATION</scope>
</reference>
<dbReference type="GO" id="GO:0006357">
    <property type="term" value="P:regulation of transcription by RNA polymerase II"/>
    <property type="evidence" value="ECO:0007669"/>
    <property type="project" value="TreeGrafter"/>
</dbReference>
<dbReference type="SUPFAM" id="SSF57716">
    <property type="entry name" value="Glucocorticoid receptor-like (DNA-binding domain)"/>
    <property type="match status" value="1"/>
</dbReference>
<evidence type="ECO:0000256" key="2">
    <source>
        <dbReference type="PROSITE-ProRule" id="PRU00094"/>
    </source>
</evidence>
<sequence length="562" mass="61987">MSTRAENLQGSMKGVHGVMDNIEAQDHKVSQSSILYFQLEASKLALPAKVLHYAKSDEVKVPDETPEQRQSPPTTLCPPQFLGGKSGEGNSQPSFSGLFSVLHTCQGSSPWEVMSLINQQCEKLLHSGKADEVEEDFTALATDSPSKGFLYPSSNSNHAESECRENSTSHTLNEIRETYSIVSDRGETGIVDEEVHVAQIITIPDCAIKSPQVTNDGREDGQLNLTDHNYSFSVSTECRMQIPHQEEPMALLCSEVKVVVSPCTESPPQSDQRPTSDCQVDHKLSHSLSRKGDELDPSPRSVMEPGPARAEEGGFKQSFGFALDCNNNIKPLSPSQMMTPPTGREHTGPGISSATLELGLPAGQPGPRHNSLHDQGVGERAEAQTGKAQTPAPAQTAPQPNQWQSRTPRKQAHPSRSADPRNPNLQGVIFSMNTELDDSNNQCRLLITSNYRKELRKRACRRRCRALRLPKEASSSEEESEPCSRSTESKTCASCCTRKTPLWRDAEDGTPLCNACGIRYKKYRVRCTNCWHIPRKDGKSRSKCFKCGDVLRLTSHHKRAGW</sequence>
<dbReference type="GO" id="GO:0043565">
    <property type="term" value="F:sequence-specific DNA binding"/>
    <property type="evidence" value="ECO:0007669"/>
    <property type="project" value="InterPro"/>
</dbReference>
<dbReference type="SMART" id="SM00401">
    <property type="entry name" value="ZnF_GATA"/>
    <property type="match status" value="1"/>
</dbReference>
<dbReference type="PANTHER" id="PTHR47341:SF1">
    <property type="entry name" value="GATA-TYPE ZINC FINGER PROTEIN 1"/>
    <property type="match status" value="1"/>
</dbReference>
<accession>A0A6P8F734</accession>